<feature type="transmembrane region" description="Helical" evidence="1">
    <location>
        <begin position="67"/>
        <end position="92"/>
    </location>
</feature>
<feature type="transmembrane region" description="Helical" evidence="1">
    <location>
        <begin position="145"/>
        <end position="165"/>
    </location>
</feature>
<accession>A0ABV6RTU0</accession>
<feature type="transmembrane region" description="Helical" evidence="1">
    <location>
        <begin position="21"/>
        <end position="40"/>
    </location>
</feature>
<organism evidence="2 3">
    <name type="scientific">Lysobacter korlensis</name>
    <dbReference type="NCBI Taxonomy" id="553636"/>
    <lineage>
        <taxon>Bacteria</taxon>
        <taxon>Pseudomonadati</taxon>
        <taxon>Pseudomonadota</taxon>
        <taxon>Gammaproteobacteria</taxon>
        <taxon>Lysobacterales</taxon>
        <taxon>Lysobacteraceae</taxon>
        <taxon>Lysobacter</taxon>
    </lineage>
</organism>
<dbReference type="EMBL" id="JBHLTG010000004">
    <property type="protein sequence ID" value="MFC0679842.1"/>
    <property type="molecule type" value="Genomic_DNA"/>
</dbReference>
<dbReference type="Proteomes" id="UP001589896">
    <property type="component" value="Unassembled WGS sequence"/>
</dbReference>
<keyword evidence="1" id="KW-0472">Membrane</keyword>
<comment type="caution">
    <text evidence="2">The sequence shown here is derived from an EMBL/GenBank/DDBJ whole genome shotgun (WGS) entry which is preliminary data.</text>
</comment>
<sequence>MTGILPAGKLKQLSTSIRSSFWFVPGVMMLAFIALALGLVEVDQQVDDTLRKRWPRMFAAEAEGSRAMLSAIASSMITVAGVVFSITIVALAQASTQYTSRVLRNFMRDRANQVVLGVFVGVYTYCLLVLRTISGGSNGQFVPSLAVVGGLVLSIVAIGFLIFFIHHIASTIQAGEIARSVMRDTLRSIDGMFPAELGHEAREPATPPSQPPANLTWHPVPATTTGYVQSIDPDALLKFAQQHQVVVRMEVGVGDFAMEQRPLASVSGGRPPDEKMTCELNLLYAIDTYRTTDRDPLYGIRQLVDVSLKALSPGINDTTTAIICLDHLSVILQRLANRMIESPFRSEDSVLRVIACGPTFQHTIELAFGQILENAAGNTSVLARMLRVIEQVAAVTRSPERRALLERRVDVIEELGLESAKTTTARETIERHSAAARYACRAPAGPQAPIAGE</sequence>
<keyword evidence="3" id="KW-1185">Reference proteome</keyword>
<dbReference type="Pfam" id="PF10011">
    <property type="entry name" value="DUF2254"/>
    <property type="match status" value="1"/>
</dbReference>
<evidence type="ECO:0000313" key="2">
    <source>
        <dbReference type="EMBL" id="MFC0679842.1"/>
    </source>
</evidence>
<dbReference type="InterPro" id="IPR018723">
    <property type="entry name" value="DUF2254_membrane"/>
</dbReference>
<keyword evidence="1" id="KW-1133">Transmembrane helix</keyword>
<reference evidence="2 3" key="1">
    <citation type="submission" date="2024-09" db="EMBL/GenBank/DDBJ databases">
        <authorList>
            <person name="Sun Q."/>
            <person name="Mori K."/>
        </authorList>
    </citation>
    <scope>NUCLEOTIDE SEQUENCE [LARGE SCALE GENOMIC DNA]</scope>
    <source>
        <strain evidence="2 3">KCTC 23076</strain>
    </source>
</reference>
<evidence type="ECO:0000313" key="3">
    <source>
        <dbReference type="Proteomes" id="UP001589896"/>
    </source>
</evidence>
<name>A0ABV6RTU0_9GAMM</name>
<proteinExistence type="predicted"/>
<evidence type="ECO:0000256" key="1">
    <source>
        <dbReference type="SAM" id="Phobius"/>
    </source>
</evidence>
<feature type="transmembrane region" description="Helical" evidence="1">
    <location>
        <begin position="113"/>
        <end position="133"/>
    </location>
</feature>
<dbReference type="RefSeq" id="WP_386670972.1">
    <property type="nucleotide sequence ID" value="NZ_JBHLTG010000004.1"/>
</dbReference>
<gene>
    <name evidence="2" type="ORF">ACFFGH_18545</name>
</gene>
<protein>
    <submittedName>
        <fullName evidence="2">DUF2254 domain-containing protein</fullName>
    </submittedName>
</protein>
<keyword evidence="1" id="KW-0812">Transmembrane</keyword>